<dbReference type="EMBL" id="AEYH02001413">
    <property type="protein sequence ID" value="KFG50632.1"/>
    <property type="molecule type" value="Genomic_DNA"/>
</dbReference>
<evidence type="ECO:0000313" key="2">
    <source>
        <dbReference type="Proteomes" id="UP000028838"/>
    </source>
</evidence>
<dbReference type="AlphaFoldDB" id="A0A086L1W4"/>
<feature type="non-terminal residue" evidence="1">
    <location>
        <position position="21"/>
    </location>
</feature>
<sequence length="21" mass="2642">WVPLCWHDVDRRLPRHGETRL</sequence>
<accession>A0A086L1W4</accession>
<name>A0A086L1W4_TOXGO</name>
<reference evidence="1 2" key="1">
    <citation type="submission" date="2014-07" db="EMBL/GenBank/DDBJ databases">
        <authorList>
            <person name="Sibley D."/>
            <person name="Venepally P."/>
            <person name="Karamycheva S."/>
            <person name="Hadjithomas M."/>
            <person name="Khan A."/>
            <person name="Brunk B."/>
            <person name="Roos D."/>
            <person name="Caler E."/>
            <person name="Lorenzi H."/>
        </authorList>
    </citation>
    <scope>NUCLEOTIDE SEQUENCE [LARGE SCALE GENOMIC DNA]</scope>
    <source>
        <strain evidence="1 2">FOU</strain>
    </source>
</reference>
<dbReference type="VEuPathDB" id="ToxoDB:TGFOU_217555B"/>
<dbReference type="Proteomes" id="UP000028838">
    <property type="component" value="Unassembled WGS sequence"/>
</dbReference>
<comment type="caution">
    <text evidence="1">The sequence shown here is derived from an EMBL/GenBank/DDBJ whole genome shotgun (WGS) entry which is preliminary data.</text>
</comment>
<feature type="non-terminal residue" evidence="1">
    <location>
        <position position="1"/>
    </location>
</feature>
<organism evidence="1 2">
    <name type="scientific">Toxoplasma gondii FOU</name>
    <dbReference type="NCBI Taxonomy" id="943167"/>
    <lineage>
        <taxon>Eukaryota</taxon>
        <taxon>Sar</taxon>
        <taxon>Alveolata</taxon>
        <taxon>Apicomplexa</taxon>
        <taxon>Conoidasida</taxon>
        <taxon>Coccidia</taxon>
        <taxon>Eucoccidiorida</taxon>
        <taxon>Eimeriorina</taxon>
        <taxon>Sarcocystidae</taxon>
        <taxon>Toxoplasma</taxon>
    </lineage>
</organism>
<protein>
    <submittedName>
        <fullName evidence="1">Uncharacterized protein</fullName>
    </submittedName>
</protein>
<evidence type="ECO:0000313" key="1">
    <source>
        <dbReference type="EMBL" id="KFG50632.1"/>
    </source>
</evidence>
<proteinExistence type="predicted"/>
<gene>
    <name evidence="1" type="ORF">TGFOU_217555B</name>
</gene>